<dbReference type="InterPro" id="IPR035901">
    <property type="entry name" value="GIY-YIG_endonuc_sf"/>
</dbReference>
<keyword evidence="1" id="KW-1133">Transmembrane helix</keyword>
<keyword evidence="3" id="KW-0496">Mitochondrion</keyword>
<dbReference type="AlphaFoldDB" id="A0A6G6B4Y1"/>
<dbReference type="Gene3D" id="3.40.1440.10">
    <property type="entry name" value="GIY-YIG endonuclease"/>
    <property type="match status" value="1"/>
</dbReference>
<feature type="transmembrane region" description="Helical" evidence="1">
    <location>
        <begin position="35"/>
        <end position="53"/>
    </location>
</feature>
<reference evidence="3" key="1">
    <citation type="submission" date="2020-02" db="EMBL/GenBank/DDBJ databases">
        <title>Diversity of selfish genetic elements in mitogenomes of closely related Fusaria and its implication for diagnostic purposes.</title>
        <authorList>
            <person name="Kulik T."/>
            <person name="Brankovics B."/>
            <person name="van Diepeningen A.D."/>
            <person name="Bilska K."/>
            <person name="Zelechowski M."/>
            <person name="Myszczynski K."/>
            <person name="Molcan T."/>
            <person name="Stakheev A."/>
            <person name="Stenglein S."/>
            <person name="Beyer M."/>
            <person name="Pasquali M."/>
            <person name="Sawicki J."/>
            <person name="Baturo-Ciesniewska A."/>
        </authorList>
    </citation>
    <scope>NUCLEOTIDE SEQUENCE</scope>
</reference>
<dbReference type="GO" id="GO:0004519">
    <property type="term" value="F:endonuclease activity"/>
    <property type="evidence" value="ECO:0007669"/>
    <property type="project" value="UniProtKB-KW"/>
</dbReference>
<dbReference type="InterPro" id="IPR003647">
    <property type="entry name" value="Intron_nuc_1_rpt"/>
</dbReference>
<keyword evidence="3" id="KW-0540">Nuclease</keyword>
<keyword evidence="3" id="KW-0255">Endonuclease</keyword>
<dbReference type="SMART" id="SM00465">
    <property type="entry name" value="GIYc"/>
    <property type="match status" value="1"/>
</dbReference>
<feature type="domain" description="GIY-YIG" evidence="2">
    <location>
        <begin position="196"/>
        <end position="269"/>
    </location>
</feature>
<dbReference type="PROSITE" id="PS50164">
    <property type="entry name" value="GIY_YIG"/>
    <property type="match status" value="1"/>
</dbReference>
<geneLocation type="mitochondrion" evidence="3"/>
<protein>
    <submittedName>
        <fullName evidence="3">GIY-YIG endonuclease</fullName>
    </submittedName>
</protein>
<proteinExistence type="predicted"/>
<organism evidence="3">
    <name type="scientific">Fusarium culmorum</name>
    <dbReference type="NCBI Taxonomy" id="5516"/>
    <lineage>
        <taxon>Eukaryota</taxon>
        <taxon>Fungi</taxon>
        <taxon>Dikarya</taxon>
        <taxon>Ascomycota</taxon>
        <taxon>Pezizomycotina</taxon>
        <taxon>Sordariomycetes</taxon>
        <taxon>Hypocreomycetidae</taxon>
        <taxon>Hypocreales</taxon>
        <taxon>Nectriaceae</taxon>
        <taxon>Fusarium</taxon>
    </lineage>
</organism>
<dbReference type="EMBL" id="MT036668">
    <property type="protein sequence ID" value="QID43508.1"/>
    <property type="molecule type" value="Genomic_DNA"/>
</dbReference>
<keyword evidence="1" id="KW-0812">Transmembrane</keyword>
<evidence type="ECO:0000256" key="1">
    <source>
        <dbReference type="SAM" id="Phobius"/>
    </source>
</evidence>
<evidence type="ECO:0000259" key="2">
    <source>
        <dbReference type="PROSITE" id="PS50164"/>
    </source>
</evidence>
<dbReference type="SMART" id="SM00497">
    <property type="entry name" value="IENR1"/>
    <property type="match status" value="2"/>
</dbReference>
<dbReference type="SUPFAM" id="SSF82771">
    <property type="entry name" value="GIY-YIG endonuclease"/>
    <property type="match status" value="1"/>
</dbReference>
<dbReference type="InterPro" id="IPR000305">
    <property type="entry name" value="GIY-YIG_endonuc"/>
</dbReference>
<sequence>MGELSNPRLKLPLNCPTLHKLSDNPCMFRGAKLNYYINYFIVGVFFILYMIFFSKAKSFIVHLMFKLAYYNSKYVSYKLTQIISIFLGQYMSYISVAEYDKGRSPAYAGTRAPFNINLSSQVKFYSTTPNKTTFKDSKDITADVLNKLLKNQKVCITEAELSRLKAIPGVRFDLPLNEQTISAFESLVGKPNTRGIKAGVYIFTHIASGAKYVGSSNSLSRRLDQYFSSKHFNQKNSGLLLPLIKKEGFEAFRLEVMVMPDNIGLEFNTSNNLNFNFSYLFLEQYYLLQDKFNLNTQRIVNFRVDQGKTVYLYSLDGKILYYCGYSLNEIKGVLGIHFVTCTNCIKTGESYLGFFRISTDRLVGSEKTKLSLQELLNLIEMKKKEALEKSSRSKFSKAVVIRKEDECASYKTLEFPSITLTIKYLNSIGISADRNQLAKHLDTNKSYKGYIFSKA</sequence>
<accession>A0A6G6B4Y1</accession>
<evidence type="ECO:0000313" key="3">
    <source>
        <dbReference type="EMBL" id="QID43508.1"/>
    </source>
</evidence>
<gene>
    <name evidence="3" type="primary">iorf455</name>
</gene>
<keyword evidence="3" id="KW-0378">Hydrolase</keyword>
<keyword evidence="1" id="KW-0472">Membrane</keyword>
<dbReference type="Pfam" id="PF01541">
    <property type="entry name" value="GIY-YIG"/>
    <property type="match status" value="1"/>
</dbReference>
<name>A0A6G6B4Y1_FUSCU</name>